<dbReference type="AlphaFoldDB" id="F2L0Z6"/>
<evidence type="ECO:0000259" key="1">
    <source>
        <dbReference type="Pfam" id="PF01909"/>
    </source>
</evidence>
<accession>F2L0Z6</accession>
<dbReference type="PANTHER" id="PTHR37030">
    <property type="entry name" value="NUCLEOTIDYLTRANSFERASE"/>
    <property type="match status" value="1"/>
</dbReference>
<keyword evidence="3" id="KW-1185">Reference proteome</keyword>
<dbReference type="HOGENOM" id="CLU_2204258_0_0_2"/>
<proteinExistence type="predicted"/>
<sequence>MEPLRRIEALRRWREIAEAILPTLRKYGVECYVFGSAVAGRVTGSSDLDILLFVEEGDPLDVKAEVLAEAEAVLGELAYLLDIKVAYVKDREKPPYIWFLRDAVRLC</sequence>
<dbReference type="Proteomes" id="UP000008138">
    <property type="component" value="Chromosome"/>
</dbReference>
<protein>
    <recommendedName>
        <fullName evidence="1">Polymerase nucleotidyl transferase domain-containing protein</fullName>
    </recommendedName>
</protein>
<dbReference type="KEGG" id="tuz:TUZN_0039"/>
<gene>
    <name evidence="2" type="ordered locus">TUZN_0039</name>
</gene>
<organism evidence="2 3">
    <name type="scientific">Thermoproteus uzoniensis (strain 768-20)</name>
    <dbReference type="NCBI Taxonomy" id="999630"/>
    <lineage>
        <taxon>Archaea</taxon>
        <taxon>Thermoproteota</taxon>
        <taxon>Thermoprotei</taxon>
        <taxon>Thermoproteales</taxon>
        <taxon>Thermoproteaceae</taxon>
        <taxon>Thermoproteus</taxon>
    </lineage>
</organism>
<dbReference type="Gene3D" id="3.30.460.10">
    <property type="entry name" value="Beta Polymerase, domain 2"/>
    <property type="match status" value="1"/>
</dbReference>
<dbReference type="PANTHER" id="PTHR37030:SF3">
    <property type="entry name" value="POLYMERASE NUCLEOTIDYL TRANSFERASE DOMAIN-CONTAINING PROTEIN"/>
    <property type="match status" value="1"/>
</dbReference>
<feature type="domain" description="Polymerase nucleotidyl transferase" evidence="1">
    <location>
        <begin position="21"/>
        <end position="83"/>
    </location>
</feature>
<dbReference type="GO" id="GO:0016779">
    <property type="term" value="F:nucleotidyltransferase activity"/>
    <property type="evidence" value="ECO:0007669"/>
    <property type="project" value="InterPro"/>
</dbReference>
<dbReference type="RefSeq" id="WP_013678881.1">
    <property type="nucleotide sequence ID" value="NC_015315.1"/>
</dbReference>
<dbReference type="SUPFAM" id="SSF81301">
    <property type="entry name" value="Nucleotidyltransferase"/>
    <property type="match status" value="1"/>
</dbReference>
<dbReference type="EMBL" id="CP002590">
    <property type="protein sequence ID" value="AEA11545.1"/>
    <property type="molecule type" value="Genomic_DNA"/>
</dbReference>
<reference evidence="2 3" key="1">
    <citation type="journal article" date="2011" name="J. Bacteriol.">
        <title>Complete genome sequence of the thermoacidophilic crenarchaeon Thermoproteus uzoniensis 768-20.</title>
        <authorList>
            <person name="Mardanov A.V."/>
            <person name="Gumerov V.M."/>
            <person name="Beletsky A.V."/>
            <person name="Prokofeva M.I."/>
            <person name="Bonch-Osmolovskaya E.A."/>
            <person name="Ravin N.V."/>
            <person name="Skryabin K.G."/>
        </authorList>
    </citation>
    <scope>NUCLEOTIDE SEQUENCE [LARGE SCALE GENOMIC DNA]</scope>
    <source>
        <strain evidence="2 3">768-20</strain>
    </source>
</reference>
<dbReference type="eggNOG" id="arCOG01205">
    <property type="taxonomic scope" value="Archaea"/>
</dbReference>
<dbReference type="InterPro" id="IPR002934">
    <property type="entry name" value="Polymerase_NTP_transf_dom"/>
</dbReference>
<dbReference type="OrthoDB" id="39714at2157"/>
<evidence type="ECO:0000313" key="3">
    <source>
        <dbReference type="Proteomes" id="UP000008138"/>
    </source>
</evidence>
<dbReference type="InterPro" id="IPR043519">
    <property type="entry name" value="NT_sf"/>
</dbReference>
<name>F2L0Z6_THEU7</name>
<dbReference type="GeneID" id="10359594"/>
<evidence type="ECO:0000313" key="2">
    <source>
        <dbReference type="EMBL" id="AEA11545.1"/>
    </source>
</evidence>
<reference key="2">
    <citation type="submission" date="2011-03" db="EMBL/GenBank/DDBJ databases">
        <title>Complete genome sequence of the thermoacidophilic crenarchaeon Thermoproteus uzoniensis 768-20.</title>
        <authorList>
            <person name="Mardanov A.V."/>
            <person name="Gumerov V.M."/>
            <person name="Beletsky A.V."/>
            <person name="Prokofeva M.I."/>
            <person name="Bonch-Osmolovskaya E.A."/>
            <person name="Ravin N.V."/>
            <person name="Skryabin K.G."/>
        </authorList>
    </citation>
    <scope>NUCLEOTIDE SEQUENCE</scope>
    <source>
        <strain>768-20</strain>
    </source>
</reference>
<dbReference type="CDD" id="cd05403">
    <property type="entry name" value="NT_KNTase_like"/>
    <property type="match status" value="1"/>
</dbReference>
<dbReference type="Pfam" id="PF01909">
    <property type="entry name" value="NTP_transf_2"/>
    <property type="match status" value="1"/>
</dbReference>